<dbReference type="InterPro" id="IPR023346">
    <property type="entry name" value="Lysozyme-like_dom_sf"/>
</dbReference>
<evidence type="ECO:0000313" key="2">
    <source>
        <dbReference type="EMBL" id="XDJ45394.1"/>
    </source>
</evidence>
<dbReference type="AlphaFoldDB" id="A0AB39CTM6"/>
<gene>
    <name evidence="2" type="ORF">ABRZ02_03650</name>
</gene>
<dbReference type="EMBL" id="CP158253">
    <property type="protein sequence ID" value="XDJ45394.1"/>
    <property type="molecule type" value="Genomic_DNA"/>
</dbReference>
<dbReference type="InterPro" id="IPR054496">
    <property type="entry name" value="E217_GP41"/>
</dbReference>
<accession>A0AB39CTM6</accession>
<protein>
    <submittedName>
        <fullName evidence="2">Transglycosylase SLT domain-containing protein</fullName>
    </submittedName>
</protein>
<dbReference type="Pfam" id="PF22759">
    <property type="entry name" value="E217_GP41"/>
    <property type="match status" value="1"/>
</dbReference>
<dbReference type="SUPFAM" id="SSF53955">
    <property type="entry name" value="Lysozyme-like"/>
    <property type="match status" value="1"/>
</dbReference>
<dbReference type="RefSeq" id="WP_368647971.1">
    <property type="nucleotide sequence ID" value="NZ_CP158253.1"/>
</dbReference>
<sequence length="468" mass="51914">MAAGIKQYLRRWSILLNGERFIDDREDRQFRVVFDIVVNPGNTLALADIQLYNLAKTTAIQQRDDIVFSAGYQDKYDTIFTGVITNTFRERHGPDVVTRLLCRSGIAATDRGTMSSSYGPGARATDVLRDAARTWPLYLELDPAQFTDKDVFPTGYEAYGDVQDILNKLAVAFDFQWVQDRGSLVITRGDKARTTTVFDVNQHTGMVGMPEVNRGPQGIGVNVTARINPYIRTTSRIKVQSEFSTYNTGNLYIAEMAGDASANGEYNVFAIQYVGDSHGEAWDMRIDAIQAGTREIARASTGAGLIWGARVSQEFRAKVREIASRQGLDPNWYMAVMAFETGRTFSPSEPNKAGSGAVGLLQFMPATAKGLGTSTQALVNMSAVEQLDYVEKYFKPYVGRIRNLGDMYMAVLWPDGIGRSDSWVMWTSPSIYYTQNAGLDTNHDGTITRGEAANRVFTEFKMGEAHKA</sequence>
<dbReference type="Pfam" id="PF01464">
    <property type="entry name" value="SLT"/>
    <property type="match status" value="1"/>
</dbReference>
<organism evidence="2">
    <name type="scientific">Castellaniella ginsengisoli</name>
    <dbReference type="NCBI Taxonomy" id="546114"/>
    <lineage>
        <taxon>Bacteria</taxon>
        <taxon>Pseudomonadati</taxon>
        <taxon>Pseudomonadota</taxon>
        <taxon>Betaproteobacteria</taxon>
        <taxon>Burkholderiales</taxon>
        <taxon>Alcaligenaceae</taxon>
        <taxon>Castellaniella</taxon>
    </lineage>
</organism>
<evidence type="ECO:0000259" key="1">
    <source>
        <dbReference type="Pfam" id="PF01464"/>
    </source>
</evidence>
<reference evidence="2" key="1">
    <citation type="submission" date="2024-05" db="EMBL/GenBank/DDBJ databases">
        <authorList>
            <person name="Luo Y.-C."/>
            <person name="Nicholds J."/>
            <person name="Mortimer T."/>
            <person name="Maboni G."/>
        </authorList>
    </citation>
    <scope>NUCLEOTIDE SEQUENCE</scope>
    <source>
        <strain evidence="2">153271</strain>
    </source>
</reference>
<name>A0AB39CTM6_9BURK</name>
<dbReference type="InterPro" id="IPR008258">
    <property type="entry name" value="Transglycosylase_SLT_dom_1"/>
</dbReference>
<proteinExistence type="predicted"/>
<feature type="domain" description="Transglycosylase SLT" evidence="1">
    <location>
        <begin position="320"/>
        <end position="376"/>
    </location>
</feature>
<dbReference type="Gene3D" id="1.10.530.10">
    <property type="match status" value="1"/>
</dbReference>